<dbReference type="PANTHER" id="PTHR31589">
    <property type="entry name" value="PROTEIN, PUTATIVE (DUF239)-RELATED-RELATED"/>
    <property type="match status" value="1"/>
</dbReference>
<feature type="signal peptide" evidence="1">
    <location>
        <begin position="1"/>
        <end position="18"/>
    </location>
</feature>
<dbReference type="InterPro" id="IPR053168">
    <property type="entry name" value="Glutamic_endopeptidase"/>
</dbReference>
<dbReference type="OrthoDB" id="1858978at2759"/>
<dbReference type="InterPro" id="IPR004314">
    <property type="entry name" value="Neprosin"/>
</dbReference>
<proteinExistence type="predicted"/>
<feature type="domain" description="Neprosin PEP catalytic" evidence="2">
    <location>
        <begin position="110"/>
        <end position="334"/>
    </location>
</feature>
<sequence>MAMSWVVLLLFVVCFCLSYNGGAEGGPSRLTKKEELEIEKQLKLLNKPAVKSIKMKPTSPPKRMNDKESSVVIVQPLVEIALKGESCPIGTVPIKKTTKEDLIREKMLNAGNPGLHRAIVRTKEDPNRKYNGGGAAISVYMPATNASQYSSGQMTIQNGPDTIQVGWTAGGVSCFNTRCPGFIIVNTEVPLDSIIKPSQQGGPVNAFNYYVYRDQVTGDWWLELGLNYTQIGYWPQRIFSGLKDLATYLDWGGEANVLAGQAGPQMGVGQFPTENIYYDAFCMRITTINEAHETVDAKDTEEFTTNADFYRVKDYKDGGQELRHVVLFGGPGPR</sequence>
<feature type="chain" id="PRO_5015149547" description="Neprosin PEP catalytic domain-containing protein" evidence="1">
    <location>
        <begin position="19"/>
        <end position="334"/>
    </location>
</feature>
<organism evidence="3 4">
    <name type="scientific">Trema orientale</name>
    <name type="common">Charcoal tree</name>
    <name type="synonym">Celtis orientalis</name>
    <dbReference type="NCBI Taxonomy" id="63057"/>
    <lineage>
        <taxon>Eukaryota</taxon>
        <taxon>Viridiplantae</taxon>
        <taxon>Streptophyta</taxon>
        <taxon>Embryophyta</taxon>
        <taxon>Tracheophyta</taxon>
        <taxon>Spermatophyta</taxon>
        <taxon>Magnoliopsida</taxon>
        <taxon>eudicotyledons</taxon>
        <taxon>Gunneridae</taxon>
        <taxon>Pentapetalae</taxon>
        <taxon>rosids</taxon>
        <taxon>fabids</taxon>
        <taxon>Rosales</taxon>
        <taxon>Cannabaceae</taxon>
        <taxon>Trema</taxon>
    </lineage>
</organism>
<reference evidence="4" key="1">
    <citation type="submission" date="2016-06" db="EMBL/GenBank/DDBJ databases">
        <title>Parallel loss of symbiosis genes in relatives of nitrogen-fixing non-legume Parasponia.</title>
        <authorList>
            <person name="Van Velzen R."/>
            <person name="Holmer R."/>
            <person name="Bu F."/>
            <person name="Rutten L."/>
            <person name="Van Zeijl A."/>
            <person name="Liu W."/>
            <person name="Santuari L."/>
            <person name="Cao Q."/>
            <person name="Sharma T."/>
            <person name="Shen D."/>
            <person name="Roswanjaya Y."/>
            <person name="Wardhani T."/>
            <person name="Kalhor M.S."/>
            <person name="Jansen J."/>
            <person name="Van den Hoogen J."/>
            <person name="Gungor B."/>
            <person name="Hartog M."/>
            <person name="Hontelez J."/>
            <person name="Verver J."/>
            <person name="Yang W.-C."/>
            <person name="Schijlen E."/>
            <person name="Repin R."/>
            <person name="Schilthuizen M."/>
            <person name="Schranz E."/>
            <person name="Heidstra R."/>
            <person name="Miyata K."/>
            <person name="Fedorova E."/>
            <person name="Kohlen W."/>
            <person name="Bisseling T."/>
            <person name="Smit S."/>
            <person name="Geurts R."/>
        </authorList>
    </citation>
    <scope>NUCLEOTIDE SEQUENCE [LARGE SCALE GENOMIC DNA]</scope>
    <source>
        <strain evidence="4">cv. RG33-2</strain>
    </source>
</reference>
<evidence type="ECO:0000313" key="3">
    <source>
        <dbReference type="EMBL" id="POO01263.1"/>
    </source>
</evidence>
<evidence type="ECO:0000256" key="1">
    <source>
        <dbReference type="SAM" id="SignalP"/>
    </source>
</evidence>
<dbReference type="PROSITE" id="PS52045">
    <property type="entry name" value="NEPROSIN_PEP_CD"/>
    <property type="match status" value="1"/>
</dbReference>
<accession>A0A2P5FTZ0</accession>
<keyword evidence="1" id="KW-0732">Signal</keyword>
<dbReference type="AlphaFoldDB" id="A0A2P5FTZ0"/>
<dbReference type="Pfam" id="PF03080">
    <property type="entry name" value="Neprosin"/>
    <property type="match status" value="1"/>
</dbReference>
<dbReference type="STRING" id="63057.A0A2P5FTZ0"/>
<protein>
    <recommendedName>
        <fullName evidence="2">Neprosin PEP catalytic domain-containing protein</fullName>
    </recommendedName>
</protein>
<keyword evidence="4" id="KW-1185">Reference proteome</keyword>
<gene>
    <name evidence="3" type="ORF">TorRG33x02_030170</name>
</gene>
<dbReference type="FunCoup" id="A0A2P5FTZ0">
    <property type="interactions" value="59"/>
</dbReference>
<comment type="caution">
    <text evidence="3">The sequence shown here is derived from an EMBL/GenBank/DDBJ whole genome shotgun (WGS) entry which is preliminary data.</text>
</comment>
<dbReference type="InParanoid" id="A0A2P5FTZ0"/>
<evidence type="ECO:0000313" key="4">
    <source>
        <dbReference type="Proteomes" id="UP000237000"/>
    </source>
</evidence>
<dbReference type="PANTHER" id="PTHR31589:SF223">
    <property type="entry name" value="PROTEIN, PUTATIVE (DUF239)-RELATED"/>
    <property type="match status" value="1"/>
</dbReference>
<evidence type="ECO:0000259" key="2">
    <source>
        <dbReference type="PROSITE" id="PS52045"/>
    </source>
</evidence>
<dbReference type="EMBL" id="JXTC01000009">
    <property type="protein sequence ID" value="POO01263.1"/>
    <property type="molecule type" value="Genomic_DNA"/>
</dbReference>
<dbReference type="Proteomes" id="UP000237000">
    <property type="component" value="Unassembled WGS sequence"/>
</dbReference>
<name>A0A2P5FTZ0_TREOI</name>